<dbReference type="EMBL" id="CM042890">
    <property type="protein sequence ID" value="KAI4310529.1"/>
    <property type="molecule type" value="Genomic_DNA"/>
</dbReference>
<name>A0ACB9LHD1_9MYRT</name>
<reference evidence="2" key="1">
    <citation type="journal article" date="2023" name="Front. Plant Sci.">
        <title>Chromosomal-level genome assembly of Melastoma candidum provides insights into trichome evolution.</title>
        <authorList>
            <person name="Zhong Y."/>
            <person name="Wu W."/>
            <person name="Sun C."/>
            <person name="Zou P."/>
            <person name="Liu Y."/>
            <person name="Dai S."/>
            <person name="Zhou R."/>
        </authorList>
    </citation>
    <scope>NUCLEOTIDE SEQUENCE [LARGE SCALE GENOMIC DNA]</scope>
</reference>
<evidence type="ECO:0000313" key="1">
    <source>
        <dbReference type="EMBL" id="KAI4310529.1"/>
    </source>
</evidence>
<protein>
    <submittedName>
        <fullName evidence="1">Uncharacterized protein</fullName>
    </submittedName>
</protein>
<comment type="caution">
    <text evidence="1">The sequence shown here is derived from an EMBL/GenBank/DDBJ whole genome shotgun (WGS) entry which is preliminary data.</text>
</comment>
<keyword evidence="2" id="KW-1185">Reference proteome</keyword>
<proteinExistence type="predicted"/>
<dbReference type="Proteomes" id="UP001057402">
    <property type="component" value="Chromosome 11"/>
</dbReference>
<evidence type="ECO:0000313" key="2">
    <source>
        <dbReference type="Proteomes" id="UP001057402"/>
    </source>
</evidence>
<accession>A0ACB9LHD1</accession>
<organism evidence="1 2">
    <name type="scientific">Melastoma candidum</name>
    <dbReference type="NCBI Taxonomy" id="119954"/>
    <lineage>
        <taxon>Eukaryota</taxon>
        <taxon>Viridiplantae</taxon>
        <taxon>Streptophyta</taxon>
        <taxon>Embryophyta</taxon>
        <taxon>Tracheophyta</taxon>
        <taxon>Spermatophyta</taxon>
        <taxon>Magnoliopsida</taxon>
        <taxon>eudicotyledons</taxon>
        <taxon>Gunneridae</taxon>
        <taxon>Pentapetalae</taxon>
        <taxon>rosids</taxon>
        <taxon>malvids</taxon>
        <taxon>Myrtales</taxon>
        <taxon>Melastomataceae</taxon>
        <taxon>Melastomatoideae</taxon>
        <taxon>Melastomateae</taxon>
        <taxon>Melastoma</taxon>
    </lineage>
</organism>
<gene>
    <name evidence="1" type="ORF">MLD38_035502</name>
</gene>
<sequence length="182" mass="20750">MLEMVKDLDLKDCPRSKLRRQCIMYLGPQEREQYEYVIDCGMIIHKLSGEYLDTRKGREGAKWIFVMSTSRRLYASKKKKGEFHHSSFLARGATIAAGRWATEDGVLKSSHYRPTRDRLDAFLSFLKDNGVNLDEVEICKNTDDSNTYEDNKSSKSAVSSRFAVTLEPSKLLELEGHTASSV</sequence>